<feature type="transmembrane region" description="Helical" evidence="1">
    <location>
        <begin position="63"/>
        <end position="85"/>
    </location>
</feature>
<evidence type="ECO:0000256" key="1">
    <source>
        <dbReference type="SAM" id="Phobius"/>
    </source>
</evidence>
<dbReference type="Proteomes" id="UP000199305">
    <property type="component" value="Unassembled WGS sequence"/>
</dbReference>
<keyword evidence="1" id="KW-1133">Transmembrane helix</keyword>
<feature type="transmembrane region" description="Helical" evidence="1">
    <location>
        <begin position="21"/>
        <end position="43"/>
    </location>
</feature>
<name>A0A1G9EHA1_9GAMM</name>
<evidence type="ECO:0000313" key="3">
    <source>
        <dbReference type="Proteomes" id="UP000199305"/>
    </source>
</evidence>
<dbReference type="RefSeq" id="WP_091516619.1">
    <property type="nucleotide sequence ID" value="NZ_FNFH01000008.1"/>
</dbReference>
<dbReference type="OrthoDB" id="7107966at2"/>
<evidence type="ECO:0000313" key="2">
    <source>
        <dbReference type="EMBL" id="SDK75522.1"/>
    </source>
</evidence>
<dbReference type="AlphaFoldDB" id="A0A1G9EHA1"/>
<dbReference type="EMBL" id="FNFH01000008">
    <property type="protein sequence ID" value="SDK75522.1"/>
    <property type="molecule type" value="Genomic_DNA"/>
</dbReference>
<keyword evidence="3" id="KW-1185">Reference proteome</keyword>
<keyword evidence="1" id="KW-0812">Transmembrane</keyword>
<sequence>MNSSQQETAWYRNMKLNRFSIASFISLGLSLIFARIAYLRSVLPYNDQGRYFDGMVVWDEQAASVYLLLALGALCVTAILAHLHCRKNSSSNTKG</sequence>
<protein>
    <submittedName>
        <fullName evidence="2">Uncharacterized protein</fullName>
    </submittedName>
</protein>
<dbReference type="STRING" id="658219.SAMN05216212_3129"/>
<organism evidence="2 3">
    <name type="scientific">Microbulbifer yueqingensis</name>
    <dbReference type="NCBI Taxonomy" id="658219"/>
    <lineage>
        <taxon>Bacteria</taxon>
        <taxon>Pseudomonadati</taxon>
        <taxon>Pseudomonadota</taxon>
        <taxon>Gammaproteobacteria</taxon>
        <taxon>Cellvibrionales</taxon>
        <taxon>Microbulbiferaceae</taxon>
        <taxon>Microbulbifer</taxon>
    </lineage>
</organism>
<accession>A0A1G9EHA1</accession>
<proteinExistence type="predicted"/>
<reference evidence="3" key="1">
    <citation type="submission" date="2016-10" db="EMBL/GenBank/DDBJ databases">
        <authorList>
            <person name="Varghese N."/>
            <person name="Submissions S."/>
        </authorList>
    </citation>
    <scope>NUCLEOTIDE SEQUENCE [LARGE SCALE GENOMIC DNA]</scope>
    <source>
        <strain evidence="3">CGMCC 1.10658</strain>
    </source>
</reference>
<gene>
    <name evidence="2" type="ORF">SAMN05216212_3129</name>
</gene>
<keyword evidence="1" id="KW-0472">Membrane</keyword>